<name>A0A4C1U6Y5_EUMVA</name>
<feature type="region of interest" description="Disordered" evidence="3">
    <location>
        <begin position="167"/>
        <end position="191"/>
    </location>
</feature>
<dbReference type="OrthoDB" id="9933814at2759"/>
<reference evidence="4 5" key="1">
    <citation type="journal article" date="2019" name="Commun. Biol.">
        <title>The bagworm genome reveals a unique fibroin gene that provides high tensile strength.</title>
        <authorList>
            <person name="Kono N."/>
            <person name="Nakamura H."/>
            <person name="Ohtoshi R."/>
            <person name="Tomita M."/>
            <person name="Numata K."/>
            <person name="Arakawa K."/>
        </authorList>
    </citation>
    <scope>NUCLEOTIDE SEQUENCE [LARGE SCALE GENOMIC DNA]</scope>
</reference>
<dbReference type="STRING" id="151549.A0A4C1U6Y5"/>
<dbReference type="InterPro" id="IPR036723">
    <property type="entry name" value="Alpha-catenin/vinculin-like_sf"/>
</dbReference>
<organism evidence="4 5">
    <name type="scientific">Eumeta variegata</name>
    <name type="common">Bagworm moth</name>
    <name type="synonym">Eumeta japonica</name>
    <dbReference type="NCBI Taxonomy" id="151549"/>
    <lineage>
        <taxon>Eukaryota</taxon>
        <taxon>Metazoa</taxon>
        <taxon>Ecdysozoa</taxon>
        <taxon>Arthropoda</taxon>
        <taxon>Hexapoda</taxon>
        <taxon>Insecta</taxon>
        <taxon>Pterygota</taxon>
        <taxon>Neoptera</taxon>
        <taxon>Endopterygota</taxon>
        <taxon>Lepidoptera</taxon>
        <taxon>Glossata</taxon>
        <taxon>Ditrysia</taxon>
        <taxon>Tineoidea</taxon>
        <taxon>Psychidae</taxon>
        <taxon>Oiketicinae</taxon>
        <taxon>Eumeta</taxon>
    </lineage>
</organism>
<evidence type="ECO:0000313" key="5">
    <source>
        <dbReference type="Proteomes" id="UP000299102"/>
    </source>
</evidence>
<dbReference type="GO" id="GO:0007266">
    <property type="term" value="P:Rho protein signal transduction"/>
    <property type="evidence" value="ECO:0007669"/>
    <property type="project" value="InterPro"/>
</dbReference>
<evidence type="ECO:0000256" key="3">
    <source>
        <dbReference type="SAM" id="MobiDB-lite"/>
    </source>
</evidence>
<evidence type="ECO:0000256" key="2">
    <source>
        <dbReference type="ARBA" id="ARBA00022490"/>
    </source>
</evidence>
<dbReference type="Proteomes" id="UP000299102">
    <property type="component" value="Unassembled WGS sequence"/>
</dbReference>
<accession>A0A4C1U6Y5</accession>
<feature type="compositionally biased region" description="Basic residues" evidence="3">
    <location>
        <begin position="181"/>
        <end position="191"/>
    </location>
</feature>
<evidence type="ECO:0000256" key="1">
    <source>
        <dbReference type="ARBA" id="ARBA00004496"/>
    </source>
</evidence>
<dbReference type="EMBL" id="BGZK01000135">
    <property type="protein sequence ID" value="GBP22028.1"/>
    <property type="molecule type" value="Genomic_DNA"/>
</dbReference>
<keyword evidence="2" id="KW-0963">Cytoplasm</keyword>
<dbReference type="GO" id="GO:0007155">
    <property type="term" value="P:cell adhesion"/>
    <property type="evidence" value="ECO:0007669"/>
    <property type="project" value="InterPro"/>
</dbReference>
<comment type="caution">
    <text evidence="4">The sequence shown here is derived from an EMBL/GenBank/DDBJ whole genome shotgun (WGS) entry which is preliminary data.</text>
</comment>
<keyword evidence="5" id="KW-1185">Reference proteome</keyword>
<dbReference type="PANTHER" id="PTHR46342:SF1">
    <property type="entry name" value="ALPHA-CATULIN"/>
    <property type="match status" value="1"/>
</dbReference>
<dbReference type="GO" id="GO:0005737">
    <property type="term" value="C:cytoplasm"/>
    <property type="evidence" value="ECO:0007669"/>
    <property type="project" value="UniProtKB-SubCell"/>
</dbReference>
<dbReference type="GO" id="GO:0051015">
    <property type="term" value="F:actin filament binding"/>
    <property type="evidence" value="ECO:0007669"/>
    <property type="project" value="InterPro"/>
</dbReference>
<dbReference type="Gene3D" id="1.20.120.230">
    <property type="entry name" value="Alpha-catenin/vinculin-like"/>
    <property type="match status" value="1"/>
</dbReference>
<proteinExistence type="predicted"/>
<dbReference type="PANTHER" id="PTHR46342">
    <property type="entry name" value="ALPHA-CATULIN"/>
    <property type="match status" value="1"/>
</dbReference>
<comment type="subcellular location">
    <subcellularLocation>
        <location evidence="1">Cytoplasm</location>
    </subcellularLocation>
</comment>
<gene>
    <name evidence="4" type="primary">CTNNAL1</name>
    <name evidence="4" type="ORF">EVAR_18669_1</name>
</gene>
<dbReference type="AlphaFoldDB" id="A0A4C1U6Y5"/>
<evidence type="ECO:0000313" key="4">
    <source>
        <dbReference type="EMBL" id="GBP22028.1"/>
    </source>
</evidence>
<sequence>MLTRIRVTFERVIRSRAYRSELDKISLRTRPNASRTTSSPSSARNELDLGTVRRNVINASCNTISSLVSARGEGGAAGAGGAAVQRVGATVCCAVERFVAVGETIADDNPDVRHSMMLACKEARAAEDTAAHFLLTRHPLQKLTLLTPPARARRTYRNLCARINRDVPGGGGTIAPTSSPRTKRRPSRDKG</sequence>
<dbReference type="InterPro" id="IPR030045">
    <property type="entry name" value="CTNNAL1"/>
</dbReference>
<dbReference type="SUPFAM" id="SSF47220">
    <property type="entry name" value="alpha-catenin/vinculin-like"/>
    <property type="match status" value="1"/>
</dbReference>
<protein>
    <submittedName>
        <fullName evidence="4">Alpha-catulin</fullName>
    </submittedName>
</protein>